<dbReference type="InterPro" id="IPR018891">
    <property type="entry name" value="AIPR_C"/>
</dbReference>
<dbReference type="EMBL" id="BMZC01000003">
    <property type="protein sequence ID" value="GGZ54409.1"/>
    <property type="molecule type" value="Genomic_DNA"/>
</dbReference>
<reference evidence="2" key="1">
    <citation type="journal article" date="2014" name="Int. J. Syst. Evol. Microbiol.">
        <title>Complete genome sequence of Corynebacterium casei LMG S-19264T (=DSM 44701T), isolated from a smear-ripened cheese.</title>
        <authorList>
            <consortium name="US DOE Joint Genome Institute (JGI-PGF)"/>
            <person name="Walter F."/>
            <person name="Albersmeier A."/>
            <person name="Kalinowski J."/>
            <person name="Ruckert C."/>
        </authorList>
    </citation>
    <scope>NUCLEOTIDE SEQUENCE</scope>
    <source>
        <strain evidence="2">KCTC 32337</strain>
    </source>
</reference>
<dbReference type="Pfam" id="PF10592">
    <property type="entry name" value="AIPR"/>
    <property type="match status" value="1"/>
</dbReference>
<dbReference type="AlphaFoldDB" id="A0A8H9LZ53"/>
<accession>A0A8H9LZ53</accession>
<gene>
    <name evidence="2" type="ORF">GCM10011274_10380</name>
</gene>
<reference evidence="2" key="2">
    <citation type="submission" date="2020-09" db="EMBL/GenBank/DDBJ databases">
        <authorList>
            <person name="Sun Q."/>
            <person name="Kim S."/>
        </authorList>
    </citation>
    <scope>NUCLEOTIDE SEQUENCE</scope>
    <source>
        <strain evidence="2">KCTC 32337</strain>
    </source>
</reference>
<proteinExistence type="predicted"/>
<protein>
    <recommendedName>
        <fullName evidence="1">Abortive phage infection protein C-terminal domain-containing protein</fullName>
    </recommendedName>
</protein>
<name>A0A8H9LZ53_9ALTE</name>
<feature type="domain" description="Abortive phage infection protein C-terminal" evidence="1">
    <location>
        <begin position="269"/>
        <end position="501"/>
    </location>
</feature>
<dbReference type="RefSeq" id="WP_191865491.1">
    <property type="nucleotide sequence ID" value="NZ_BMZC01000003.1"/>
</dbReference>
<organism evidence="2 3">
    <name type="scientific">Paraglaciecola chathamensis</name>
    <dbReference type="NCBI Taxonomy" id="368405"/>
    <lineage>
        <taxon>Bacteria</taxon>
        <taxon>Pseudomonadati</taxon>
        <taxon>Pseudomonadota</taxon>
        <taxon>Gammaproteobacteria</taxon>
        <taxon>Alteromonadales</taxon>
        <taxon>Alteromonadaceae</taxon>
        <taxon>Paraglaciecola</taxon>
    </lineage>
</organism>
<comment type="caution">
    <text evidence="2">The sequence shown here is derived from an EMBL/GenBank/DDBJ whole genome shotgun (WGS) entry which is preliminary data.</text>
</comment>
<evidence type="ECO:0000313" key="2">
    <source>
        <dbReference type="EMBL" id="GGZ54409.1"/>
    </source>
</evidence>
<dbReference type="Proteomes" id="UP000622604">
    <property type="component" value="Unassembled WGS sequence"/>
</dbReference>
<evidence type="ECO:0000259" key="1">
    <source>
        <dbReference type="Pfam" id="PF10592"/>
    </source>
</evidence>
<evidence type="ECO:0000313" key="3">
    <source>
        <dbReference type="Proteomes" id="UP000622604"/>
    </source>
</evidence>
<sequence length="596" mass="68415">MSGKIIKNRILLGILDEFQKDFRLHDEESKSYEKLVNYVTLSKYDPDAFSESCVFDQIDVDKDGTFGIDTFGLIINDTLITNVSDIEIHRKSKRLDVRFVFIQTKRSISFDSGDFLKFTTAIKNFFSLSPSIELSEELTSAKELVDELFKPENARLFSNRKPKCDLFYATSGDLSDEKLVTGLITQEESSLKISIPEVDVFTIKQIASDYIIDSYNEIENRYNVLINFERNISCGVISGVEQSFIGYLPIKEFLKLIKGADGNIRKNLFYENVRDFQGQNNAVNSEISGTLTDEKKIDKFLLLNNGVTIVAKEFSNIRSNEYEICDYYIVNGCQTSNVIYQHASDIAESTSLNIPIKIVHTTDNDVISSLIRSTNRQTPVPDEAFVSLEKFHKRLQEYYLRYSESCFEALYYERRSKEFSNGINRVEKPRIVNLHSQIRSFTSVMLGEPQLAMSNNPTTILKEHKGKIFLDTHKYSSYFFSSLLLFLFYSLKQEGKISGKYVISRYWVCWIARVLSTNSISAGQFNSDKTEMKIESIIAGLSEQRSQIELFRKSVQVFESAKSAHRNEHGRKYNSQLIRLKSFKDAVLKQLSSHIS</sequence>